<dbReference type="InterPro" id="IPR021749">
    <property type="entry name" value="ComGE"/>
</dbReference>
<evidence type="ECO:0000313" key="2">
    <source>
        <dbReference type="EMBL" id="MFC5630150.1"/>
    </source>
</evidence>
<sequence length="97" mass="10903">MVNIKKRHVKAYILLESLIALGVLVTIVALVLNQINRNHEHLIKRLHEQEVLMVATMAVQTKQSHLTLNGVSVDVVRTKAGLLVTENGKEVIYLEKN</sequence>
<protein>
    <submittedName>
        <fullName evidence="2">Competence type IV pilus minor pilin ComGE</fullName>
    </submittedName>
</protein>
<keyword evidence="1" id="KW-1133">Transmembrane helix</keyword>
<organism evidence="2 3">
    <name type="scientific">Streptococcus caledonicus</name>
    <dbReference type="NCBI Taxonomy" id="2614158"/>
    <lineage>
        <taxon>Bacteria</taxon>
        <taxon>Bacillati</taxon>
        <taxon>Bacillota</taxon>
        <taxon>Bacilli</taxon>
        <taxon>Lactobacillales</taxon>
        <taxon>Streptococcaceae</taxon>
        <taxon>Streptococcus</taxon>
    </lineage>
</organism>
<evidence type="ECO:0000313" key="3">
    <source>
        <dbReference type="Proteomes" id="UP001596110"/>
    </source>
</evidence>
<keyword evidence="1" id="KW-0812">Transmembrane</keyword>
<evidence type="ECO:0000256" key="1">
    <source>
        <dbReference type="SAM" id="Phobius"/>
    </source>
</evidence>
<feature type="transmembrane region" description="Helical" evidence="1">
    <location>
        <begin position="12"/>
        <end position="32"/>
    </location>
</feature>
<comment type="caution">
    <text evidence="2">The sequence shown here is derived from an EMBL/GenBank/DDBJ whole genome shotgun (WGS) entry which is preliminary data.</text>
</comment>
<reference evidence="3" key="1">
    <citation type="journal article" date="2019" name="Int. J. Syst. Evol. Microbiol.">
        <title>The Global Catalogue of Microorganisms (GCM) 10K type strain sequencing project: providing services to taxonomists for standard genome sequencing and annotation.</title>
        <authorList>
            <consortium name="The Broad Institute Genomics Platform"/>
            <consortium name="The Broad Institute Genome Sequencing Center for Infectious Disease"/>
            <person name="Wu L."/>
            <person name="Ma J."/>
        </authorList>
    </citation>
    <scope>NUCLEOTIDE SEQUENCE [LARGE SCALE GENOMIC DNA]</scope>
    <source>
        <strain evidence="3">DT43</strain>
    </source>
</reference>
<keyword evidence="3" id="KW-1185">Reference proteome</keyword>
<dbReference type="InterPro" id="IPR053468">
    <property type="entry name" value="ComGE-like"/>
</dbReference>
<gene>
    <name evidence="2" type="primary">comGE</name>
    <name evidence="2" type="ORF">ACFPQ3_00660</name>
</gene>
<keyword evidence="1" id="KW-0472">Membrane</keyword>
<dbReference type="NCBIfam" id="NF041013">
    <property type="entry name" value="T4P_ComGE"/>
    <property type="match status" value="1"/>
</dbReference>
<dbReference type="Pfam" id="PF11773">
    <property type="entry name" value="ComGE"/>
    <property type="match status" value="1"/>
</dbReference>
<name>A0ABW0U9I6_9STRE</name>
<proteinExistence type="predicted"/>
<dbReference type="EMBL" id="JBHSOJ010000004">
    <property type="protein sequence ID" value="MFC5630150.1"/>
    <property type="molecule type" value="Genomic_DNA"/>
</dbReference>
<dbReference type="RefSeq" id="WP_156806790.1">
    <property type="nucleotide sequence ID" value="NZ_JBHSOJ010000004.1"/>
</dbReference>
<dbReference type="Proteomes" id="UP001596110">
    <property type="component" value="Unassembled WGS sequence"/>
</dbReference>
<accession>A0ABW0U9I6</accession>